<reference evidence="2" key="1">
    <citation type="submission" date="2009-04" db="EMBL/GenBank/DDBJ databases">
        <title>Clostridium cellulovorans cellulosomal and noncellulosomal genes.</title>
        <authorList>
            <person name="Tamaru Y."/>
        </authorList>
    </citation>
    <scope>NUCLEOTIDE SEQUENCE</scope>
</reference>
<dbReference type="InterPro" id="IPR036237">
    <property type="entry name" value="Xyl_isomerase-like_sf"/>
</dbReference>
<protein>
    <submittedName>
        <fullName evidence="2">Xylose isomerase domain-containing protein</fullName>
    </submittedName>
</protein>
<gene>
    <name evidence="2" type="primary">Xyip</name>
</gene>
<dbReference type="EMBL" id="AB499217">
    <property type="protein sequence ID" value="BAV13116.1"/>
    <property type="molecule type" value="Genomic_DNA"/>
</dbReference>
<dbReference type="GO" id="GO:0016853">
    <property type="term" value="F:isomerase activity"/>
    <property type="evidence" value="ECO:0007669"/>
    <property type="project" value="UniProtKB-KW"/>
</dbReference>
<proteinExistence type="predicted"/>
<dbReference type="Gene3D" id="3.20.20.150">
    <property type="entry name" value="Divalent-metal-dependent TIM barrel enzymes"/>
    <property type="match status" value="1"/>
</dbReference>
<accession>A0A173MZY8</accession>
<dbReference type="InterPro" id="IPR013022">
    <property type="entry name" value="Xyl_isomerase-like_TIM-brl"/>
</dbReference>
<evidence type="ECO:0000313" key="2">
    <source>
        <dbReference type="EMBL" id="BAV13116.1"/>
    </source>
</evidence>
<evidence type="ECO:0000259" key="1">
    <source>
        <dbReference type="Pfam" id="PF01261"/>
    </source>
</evidence>
<dbReference type="OMA" id="LGCYINP"/>
<dbReference type="AlphaFoldDB" id="A0A173MZY8"/>
<feature type="domain" description="Xylose isomerase-like TIM barrel" evidence="1">
    <location>
        <begin position="52"/>
        <end position="273"/>
    </location>
</feature>
<dbReference type="SUPFAM" id="SSF51658">
    <property type="entry name" value="Xylose isomerase-like"/>
    <property type="match status" value="1"/>
</dbReference>
<organism evidence="2">
    <name type="scientific">Clostridium cellulovorans</name>
    <dbReference type="NCBI Taxonomy" id="1493"/>
    <lineage>
        <taxon>Bacteria</taxon>
        <taxon>Bacillati</taxon>
        <taxon>Bacillota</taxon>
        <taxon>Clostridia</taxon>
        <taxon>Eubacteriales</taxon>
        <taxon>Clostridiaceae</taxon>
        <taxon>Clostridium</taxon>
    </lineage>
</organism>
<name>A0A173MZY8_CLOCL</name>
<sequence>MRIGVRGHDIGKFSLDELATRIKEKDLKSIQFVMKKAITEFEVTKGCMTPGLARYIKETFDRHNVDISILGCYINMSHPDDEELQELLDLFKDHIRFARDLGCSMVGTETGALNKEYVYGPENHTEEAFQRCLNSLKIMVSEAEKFGVMVAIEGVARHVINTPTKMKRALDEINSNNLQAIFDPYNFLTNENYMNQDELIKEAFELYGDRIILIHAKDFIVENGQVKQVAIGTGQFNYPLLLSLIKSRKPHIDIILEGTTPQDLDNSIKYIKEIYDRV</sequence>
<dbReference type="PANTHER" id="PTHR12110:SF21">
    <property type="entry name" value="XYLOSE ISOMERASE-LIKE TIM BARREL DOMAIN-CONTAINING PROTEIN"/>
    <property type="match status" value="1"/>
</dbReference>
<dbReference type="PANTHER" id="PTHR12110">
    <property type="entry name" value="HYDROXYPYRUVATE ISOMERASE"/>
    <property type="match status" value="1"/>
</dbReference>
<dbReference type="InterPro" id="IPR050312">
    <property type="entry name" value="IolE/XylAMocC-like"/>
</dbReference>
<dbReference type="Pfam" id="PF01261">
    <property type="entry name" value="AP_endonuc_2"/>
    <property type="match status" value="1"/>
</dbReference>
<keyword evidence="2" id="KW-0413">Isomerase</keyword>